<protein>
    <submittedName>
        <fullName evidence="1">Uncharacterized protein</fullName>
    </submittedName>
</protein>
<dbReference type="RefSeq" id="WP_076176378.1">
    <property type="nucleotide sequence ID" value="NZ_MRTP01000018.1"/>
</dbReference>
<keyword evidence="2" id="KW-1185">Reference proteome</keyword>
<comment type="caution">
    <text evidence="1">The sequence shown here is derived from an EMBL/GenBank/DDBJ whole genome shotgun (WGS) entry which is preliminary data.</text>
</comment>
<name>A0A1R1E675_9BACL</name>
<evidence type="ECO:0000313" key="2">
    <source>
        <dbReference type="Proteomes" id="UP000187172"/>
    </source>
</evidence>
<sequence>MIEKKNLYIANFNCTFSKDKKNEPLLSNFEKILLPAFTQGIIYKNSKTGNEFLFEDVELSLKNGIFVLVGLIVKRTHLEIKTRYNDSGELITTNDLVPSDPFSYFIINLQNHRMALVKNQKGSPTVSDFDKLASHILSTYVREYNNSVSESKLPKPNLNVVTVPHSGKIEEELKKIKKIESAVLRFYPLNGDISTNELFNELREMLDEVDSKTGSTQFNNPQNHRKITEILKDTKGTVRPTLRVIYGNGSKRTLRENDFSESTKIDLDDAAPFHDNMNEISGKVINQPQYNETSEENASIYQRYFSKLEHIFKRKLEEK</sequence>
<reference evidence="1 2" key="1">
    <citation type="submission" date="2016-11" db="EMBL/GenBank/DDBJ databases">
        <title>Paenibacillus species isolates.</title>
        <authorList>
            <person name="Beno S.M."/>
        </authorList>
    </citation>
    <scope>NUCLEOTIDE SEQUENCE [LARGE SCALE GENOMIC DNA]</scope>
    <source>
        <strain evidence="1 2">FSL R5-0378</strain>
    </source>
</reference>
<proteinExistence type="predicted"/>
<evidence type="ECO:0000313" key="1">
    <source>
        <dbReference type="EMBL" id="OMF47308.1"/>
    </source>
</evidence>
<accession>A0A1R1E675</accession>
<dbReference type="EMBL" id="MRTP01000018">
    <property type="protein sequence ID" value="OMF47308.1"/>
    <property type="molecule type" value="Genomic_DNA"/>
</dbReference>
<dbReference type="Proteomes" id="UP000187172">
    <property type="component" value="Unassembled WGS sequence"/>
</dbReference>
<organism evidence="1 2">
    <name type="scientific">Paenibacillus rhizosphaerae</name>
    <dbReference type="NCBI Taxonomy" id="297318"/>
    <lineage>
        <taxon>Bacteria</taxon>
        <taxon>Bacillati</taxon>
        <taxon>Bacillota</taxon>
        <taxon>Bacilli</taxon>
        <taxon>Bacillales</taxon>
        <taxon>Paenibacillaceae</taxon>
        <taxon>Paenibacillus</taxon>
    </lineage>
</organism>
<gene>
    <name evidence="1" type="ORF">BK138_32250</name>
</gene>
<dbReference type="AlphaFoldDB" id="A0A1R1E675"/>